<keyword evidence="6 10" id="KW-0812">Transmembrane</keyword>
<dbReference type="UniPathway" id="UPA00378"/>
<dbReference type="Pfam" id="PF03155">
    <property type="entry name" value="Alg6_Alg8"/>
    <property type="match status" value="1"/>
</dbReference>
<keyword evidence="7 10" id="KW-0256">Endoplasmic reticulum</keyword>
<feature type="transmembrane region" description="Helical" evidence="10">
    <location>
        <begin position="129"/>
        <end position="149"/>
    </location>
</feature>
<feature type="transmembrane region" description="Helical" evidence="10">
    <location>
        <begin position="422"/>
        <end position="440"/>
    </location>
</feature>
<dbReference type="InterPro" id="IPR004856">
    <property type="entry name" value="Glyco_trans_ALG6/ALG8"/>
</dbReference>
<evidence type="ECO:0000256" key="2">
    <source>
        <dbReference type="ARBA" id="ARBA00004922"/>
    </source>
</evidence>
<comment type="subcellular location">
    <subcellularLocation>
        <location evidence="1 10">Endoplasmic reticulum membrane</location>
        <topology evidence="1 10">Multi-pass membrane protein</topology>
    </subcellularLocation>
</comment>
<dbReference type="GO" id="GO:0005789">
    <property type="term" value="C:endoplasmic reticulum membrane"/>
    <property type="evidence" value="ECO:0007669"/>
    <property type="project" value="UniProtKB-SubCell"/>
</dbReference>
<evidence type="ECO:0000256" key="5">
    <source>
        <dbReference type="ARBA" id="ARBA00022679"/>
    </source>
</evidence>
<feature type="transmembrane region" description="Helical" evidence="10">
    <location>
        <begin position="352"/>
        <end position="369"/>
    </location>
</feature>
<keyword evidence="8 10" id="KW-1133">Transmembrane helix</keyword>
<feature type="transmembrane region" description="Helical" evidence="10">
    <location>
        <begin position="161"/>
        <end position="188"/>
    </location>
</feature>
<dbReference type="InParanoid" id="A0A2J7PPT6"/>
<dbReference type="Proteomes" id="UP000235965">
    <property type="component" value="Unassembled WGS sequence"/>
</dbReference>
<comment type="caution">
    <text evidence="12">The sequence shown here is derived from an EMBL/GenBank/DDBJ whole genome shotgun (WGS) entry which is preliminary data.</text>
</comment>
<keyword evidence="5 10" id="KW-0808">Transferase</keyword>
<keyword evidence="4 10" id="KW-0328">Glycosyltransferase</keyword>
<protein>
    <recommendedName>
        <fullName evidence="10">Alpha-1,3-glucosyltransferase</fullName>
        <ecNumber evidence="10">2.4.1.-</ecNumber>
    </recommendedName>
</protein>
<evidence type="ECO:0000313" key="12">
    <source>
        <dbReference type="EMBL" id="PNF18357.1"/>
    </source>
</evidence>
<keyword evidence="13" id="KW-1185">Reference proteome</keyword>
<feature type="transmembrane region" description="Helical" evidence="10">
    <location>
        <begin position="397"/>
        <end position="416"/>
    </location>
</feature>
<feature type="transmembrane region" description="Helical" evidence="10">
    <location>
        <begin position="194"/>
        <end position="213"/>
    </location>
</feature>
<evidence type="ECO:0000256" key="8">
    <source>
        <dbReference type="ARBA" id="ARBA00022989"/>
    </source>
</evidence>
<proteinExistence type="inferred from homology"/>
<evidence type="ECO:0000256" key="4">
    <source>
        <dbReference type="ARBA" id="ARBA00022676"/>
    </source>
</evidence>
<dbReference type="PANTHER" id="PTHR12413:SF2">
    <property type="entry name" value="DOLICHYL PYROPHOSPHATE GLC1MAN9GLCNAC2 ALPHA-1,3-GLUCOSYLTRANSFERASE-RELATED"/>
    <property type="match status" value="1"/>
</dbReference>
<evidence type="ECO:0000313" key="13">
    <source>
        <dbReference type="Proteomes" id="UP000235965"/>
    </source>
</evidence>
<evidence type="ECO:0000256" key="9">
    <source>
        <dbReference type="ARBA" id="ARBA00023136"/>
    </source>
</evidence>
<feature type="chain" id="PRO_5014415493" description="Alpha-1,3-glucosyltransferase" evidence="11">
    <location>
        <begin position="23"/>
        <end position="523"/>
    </location>
</feature>
<dbReference type="EC" id="2.4.1.-" evidence="10"/>
<feature type="transmembrane region" description="Helical" evidence="10">
    <location>
        <begin position="327"/>
        <end position="345"/>
    </location>
</feature>
<evidence type="ECO:0000256" key="6">
    <source>
        <dbReference type="ARBA" id="ARBA00022692"/>
    </source>
</evidence>
<reference evidence="12 13" key="1">
    <citation type="submission" date="2017-12" db="EMBL/GenBank/DDBJ databases">
        <title>Hemimetabolous genomes reveal molecular basis of termite eusociality.</title>
        <authorList>
            <person name="Harrison M.C."/>
            <person name="Jongepier E."/>
            <person name="Robertson H.M."/>
            <person name="Arning N."/>
            <person name="Bitard-Feildel T."/>
            <person name="Chao H."/>
            <person name="Childers C.P."/>
            <person name="Dinh H."/>
            <person name="Doddapaneni H."/>
            <person name="Dugan S."/>
            <person name="Gowin J."/>
            <person name="Greiner C."/>
            <person name="Han Y."/>
            <person name="Hu H."/>
            <person name="Hughes D.S.T."/>
            <person name="Huylmans A.-K."/>
            <person name="Kemena C."/>
            <person name="Kremer L.P.M."/>
            <person name="Lee S.L."/>
            <person name="Lopez-Ezquerra A."/>
            <person name="Mallet L."/>
            <person name="Monroy-Kuhn J.M."/>
            <person name="Moser A."/>
            <person name="Murali S.C."/>
            <person name="Muzny D.M."/>
            <person name="Otani S."/>
            <person name="Piulachs M.-D."/>
            <person name="Poelchau M."/>
            <person name="Qu J."/>
            <person name="Schaub F."/>
            <person name="Wada-Katsumata A."/>
            <person name="Worley K.C."/>
            <person name="Xie Q."/>
            <person name="Ylla G."/>
            <person name="Poulsen M."/>
            <person name="Gibbs R.A."/>
            <person name="Schal C."/>
            <person name="Richards S."/>
            <person name="Belles X."/>
            <person name="Korb J."/>
            <person name="Bornberg-Bauer E."/>
        </authorList>
    </citation>
    <scope>NUCLEOTIDE SEQUENCE [LARGE SCALE GENOMIC DNA]</scope>
    <source>
        <tissue evidence="12">Whole body</tissue>
    </source>
</reference>
<feature type="signal peptide" evidence="11">
    <location>
        <begin position="1"/>
        <end position="22"/>
    </location>
</feature>
<keyword evidence="11" id="KW-0732">Signal</keyword>
<evidence type="ECO:0000256" key="3">
    <source>
        <dbReference type="ARBA" id="ARBA00008715"/>
    </source>
</evidence>
<accession>A0A2J7PPT6</accession>
<evidence type="ECO:0000256" key="11">
    <source>
        <dbReference type="SAM" id="SignalP"/>
    </source>
</evidence>
<dbReference type="AlphaFoldDB" id="A0A2J7PPT6"/>
<feature type="transmembrane region" description="Helical" evidence="10">
    <location>
        <begin position="485"/>
        <end position="504"/>
    </location>
</feature>
<organism evidence="12 13">
    <name type="scientific">Cryptotermes secundus</name>
    <dbReference type="NCBI Taxonomy" id="105785"/>
    <lineage>
        <taxon>Eukaryota</taxon>
        <taxon>Metazoa</taxon>
        <taxon>Ecdysozoa</taxon>
        <taxon>Arthropoda</taxon>
        <taxon>Hexapoda</taxon>
        <taxon>Insecta</taxon>
        <taxon>Pterygota</taxon>
        <taxon>Neoptera</taxon>
        <taxon>Polyneoptera</taxon>
        <taxon>Dictyoptera</taxon>
        <taxon>Blattodea</taxon>
        <taxon>Blattoidea</taxon>
        <taxon>Termitoidae</taxon>
        <taxon>Kalotermitidae</taxon>
        <taxon>Cryptotermitinae</taxon>
        <taxon>Cryptotermes</taxon>
    </lineage>
</organism>
<keyword evidence="9 10" id="KW-0472">Membrane</keyword>
<evidence type="ECO:0000256" key="10">
    <source>
        <dbReference type="RuleBase" id="RU363110"/>
    </source>
</evidence>
<feature type="transmembrane region" description="Helical" evidence="10">
    <location>
        <begin position="447"/>
        <end position="469"/>
    </location>
</feature>
<name>A0A2J7PPT6_9NEOP</name>
<dbReference type="GO" id="GO:0042283">
    <property type="term" value="F:dolichyl pyrophosphate Glc1Man9GlcNAc2 alpha-1,3-glucosyltransferase activity"/>
    <property type="evidence" value="ECO:0007669"/>
    <property type="project" value="TreeGrafter"/>
</dbReference>
<dbReference type="GO" id="GO:0006487">
    <property type="term" value="P:protein N-linked glycosylation"/>
    <property type="evidence" value="ECO:0007669"/>
    <property type="project" value="TreeGrafter"/>
</dbReference>
<dbReference type="OrthoDB" id="1689333at2759"/>
<dbReference type="STRING" id="105785.A0A2J7PPT6"/>
<feature type="transmembrane region" description="Helical" evidence="10">
    <location>
        <begin position="234"/>
        <end position="255"/>
    </location>
</feature>
<dbReference type="EMBL" id="NEVH01022644">
    <property type="protein sequence ID" value="PNF18357.1"/>
    <property type="molecule type" value="Genomic_DNA"/>
</dbReference>
<evidence type="ECO:0000256" key="7">
    <source>
        <dbReference type="ARBA" id="ARBA00022824"/>
    </source>
</evidence>
<sequence>MFWSTVALISCVKLLLIPSYHSTDFEVHRNWLAITHSLPISKWYQEATSEWTLDYPPLFAWFEFILSCFAKYFDAEMLQVKSLNYASPRTVLFQRLSVIVTDIVFAYGTLELCSYLSSSGIRKSSKWGSRWGSPAAILQILLLGNAGLLMVDHIHFQYNGFLLGILLISVARILQGHCLMGAFWFGVLLNLKHIFMYVAPAYFVYLLRSYCFLGTHSGSSVQWRAFSLTRFAKLGLVVTSVFLVSFGPFVILNQLPQVFSRLFPFKRGLCHAYWAPNFWALYNIADKMATVAGRQFGIIRNVPAAVMTGGLVQEYKHVILPEVTPRTTFICTLLSVLPALVKLWYCPGNPYHFVRCIILCACGSFMFGWHVHEKAVLLIIIPLSFMAVIWKKEAQMYVLLATVGHYSLFPLLFTAFELPIKVLLVLLHSSYAFLNLASLFDIKKCSLCLPLLNGLESIYVLGLVPLFLFENVVYPLLGLNTRLPFLPLMLTSVYCAMGVSYFWLKYYWHFLTTSEVNHKRKAH</sequence>
<comment type="similarity">
    <text evidence="3 10">Belongs to the ALG6/ALG8 glucosyltransferase family.</text>
</comment>
<evidence type="ECO:0000256" key="1">
    <source>
        <dbReference type="ARBA" id="ARBA00004477"/>
    </source>
</evidence>
<comment type="pathway">
    <text evidence="2 10">Protein modification; protein glycosylation.</text>
</comment>
<dbReference type="FunCoup" id="A0A2J7PPT6">
    <property type="interactions" value="1911"/>
</dbReference>
<dbReference type="PANTHER" id="PTHR12413">
    <property type="entry name" value="DOLICHYL GLYCOSYLTRANSFERASE"/>
    <property type="match status" value="1"/>
</dbReference>
<feature type="transmembrane region" description="Helical" evidence="10">
    <location>
        <begin position="375"/>
        <end position="390"/>
    </location>
</feature>
<gene>
    <name evidence="12" type="primary">ALG8</name>
    <name evidence="12" type="ORF">B7P43_G13574</name>
</gene>